<dbReference type="SUPFAM" id="SSF55874">
    <property type="entry name" value="ATPase domain of HSP90 chaperone/DNA topoisomerase II/histidine kinase"/>
    <property type="match status" value="1"/>
</dbReference>
<dbReference type="InterPro" id="IPR036097">
    <property type="entry name" value="HisK_dim/P_sf"/>
</dbReference>
<feature type="transmembrane region" description="Helical" evidence="6">
    <location>
        <begin position="186"/>
        <end position="207"/>
    </location>
</feature>
<keyword evidence="5" id="KW-0418">Kinase</keyword>
<evidence type="ECO:0000256" key="3">
    <source>
        <dbReference type="ARBA" id="ARBA00022553"/>
    </source>
</evidence>
<reference evidence="8 9" key="1">
    <citation type="journal article" date="2008" name="Int. J. Syst. Evol. Microbiol.">
        <title>Bizionia argentinensis sp. nov., isolated from surface marine water in Antarctica.</title>
        <authorList>
            <person name="Bercovich A."/>
            <person name="Vazquez S.C."/>
            <person name="Yankilevich P."/>
            <person name="Coria S.H."/>
            <person name="Foti M."/>
            <person name="Hernandez E."/>
            <person name="Vidal A."/>
            <person name="Ruberto L."/>
            <person name="Melo C."/>
            <person name="Marenssi S."/>
            <person name="Criscuolo M."/>
            <person name="Memoli M."/>
            <person name="Arguelles M."/>
            <person name="Mac Cormack W.P."/>
        </authorList>
    </citation>
    <scope>NUCLEOTIDE SEQUENCE [LARGE SCALE GENOMIC DNA]</scope>
    <source>
        <strain evidence="8 9">JUB59</strain>
    </source>
</reference>
<dbReference type="InterPro" id="IPR003661">
    <property type="entry name" value="HisK_dim/P_dom"/>
</dbReference>
<dbReference type="CDD" id="cd00130">
    <property type="entry name" value="PAS"/>
    <property type="match status" value="2"/>
</dbReference>
<evidence type="ECO:0000256" key="2">
    <source>
        <dbReference type="ARBA" id="ARBA00012438"/>
    </source>
</evidence>
<keyword evidence="6" id="KW-0472">Membrane</keyword>
<dbReference type="PATRIC" id="fig|1046627.3.peg.760"/>
<dbReference type="Pfam" id="PF08447">
    <property type="entry name" value="PAS_3"/>
    <property type="match status" value="1"/>
</dbReference>
<comment type="catalytic activity">
    <reaction evidence="1">
        <text>ATP + protein L-histidine = ADP + protein N-phospho-L-histidine.</text>
        <dbReference type="EC" id="2.7.13.3"/>
    </reaction>
</comment>
<dbReference type="EC" id="2.7.13.3" evidence="2"/>
<evidence type="ECO:0000256" key="1">
    <source>
        <dbReference type="ARBA" id="ARBA00000085"/>
    </source>
</evidence>
<dbReference type="GO" id="GO:0000155">
    <property type="term" value="F:phosphorelay sensor kinase activity"/>
    <property type="evidence" value="ECO:0007669"/>
    <property type="project" value="InterPro"/>
</dbReference>
<dbReference type="Gene3D" id="3.30.565.10">
    <property type="entry name" value="Histidine kinase-like ATPase, C-terminal domain"/>
    <property type="match status" value="1"/>
</dbReference>
<keyword evidence="9" id="KW-1185">Reference proteome</keyword>
<accession>G2EB46</accession>
<feature type="transmembrane region" description="Helical" evidence="6">
    <location>
        <begin position="12"/>
        <end position="32"/>
    </location>
</feature>
<dbReference type="InterPro" id="IPR035965">
    <property type="entry name" value="PAS-like_dom_sf"/>
</dbReference>
<keyword evidence="4" id="KW-0808">Transferase</keyword>
<dbReference type="AlphaFoldDB" id="G2EB46"/>
<dbReference type="InterPro" id="IPR013655">
    <property type="entry name" value="PAS_fold_3"/>
</dbReference>
<dbReference type="Gene3D" id="3.30.450.20">
    <property type="entry name" value="PAS domain"/>
    <property type="match status" value="3"/>
</dbReference>
<evidence type="ECO:0000256" key="5">
    <source>
        <dbReference type="ARBA" id="ARBA00022777"/>
    </source>
</evidence>
<dbReference type="InterPro" id="IPR000014">
    <property type="entry name" value="PAS"/>
</dbReference>
<dbReference type="RefSeq" id="WP_008635740.1">
    <property type="nucleotide sequence ID" value="NZ_AFXZ01000009.1"/>
</dbReference>
<dbReference type="SMART" id="SM00388">
    <property type="entry name" value="HisKA"/>
    <property type="match status" value="1"/>
</dbReference>
<evidence type="ECO:0000256" key="6">
    <source>
        <dbReference type="SAM" id="Phobius"/>
    </source>
</evidence>
<evidence type="ECO:0000313" key="8">
    <source>
        <dbReference type="EMBL" id="EGV44471.1"/>
    </source>
</evidence>
<dbReference type="Pfam" id="PF02518">
    <property type="entry name" value="HATPase_c"/>
    <property type="match status" value="1"/>
</dbReference>
<dbReference type="Gene3D" id="1.10.287.130">
    <property type="match status" value="1"/>
</dbReference>
<dbReference type="Proteomes" id="UP000003730">
    <property type="component" value="Unassembled WGS sequence"/>
</dbReference>
<dbReference type="Pfam" id="PF13426">
    <property type="entry name" value="PAS_9"/>
    <property type="match status" value="2"/>
</dbReference>
<dbReference type="InterPro" id="IPR003594">
    <property type="entry name" value="HATPase_dom"/>
</dbReference>
<evidence type="ECO:0000256" key="4">
    <source>
        <dbReference type="ARBA" id="ARBA00022679"/>
    </source>
</evidence>
<dbReference type="InterPro" id="IPR036890">
    <property type="entry name" value="HATPase_C_sf"/>
</dbReference>
<dbReference type="PANTHER" id="PTHR43304">
    <property type="entry name" value="PHYTOCHROME-LIKE PROTEIN CPH1"/>
    <property type="match status" value="1"/>
</dbReference>
<name>G2EB46_9FLAO</name>
<gene>
    <name evidence="8" type="ORF">BZARG_729</name>
</gene>
<dbReference type="NCBIfam" id="TIGR00229">
    <property type="entry name" value="sensory_box"/>
    <property type="match status" value="1"/>
</dbReference>
<dbReference type="CDD" id="cd00082">
    <property type="entry name" value="HisKA"/>
    <property type="match status" value="1"/>
</dbReference>
<feature type="domain" description="Histidine kinase" evidence="7">
    <location>
        <begin position="639"/>
        <end position="864"/>
    </location>
</feature>
<comment type="caution">
    <text evidence="8">The sequence shown here is derived from an EMBL/GenBank/DDBJ whole genome shotgun (WGS) entry which is preliminary data.</text>
</comment>
<dbReference type="STRING" id="1046627.BZARG_729"/>
<proteinExistence type="predicted"/>
<organism evidence="8 9">
    <name type="scientific">Bizionia argentinensis JUB59</name>
    <dbReference type="NCBI Taxonomy" id="1046627"/>
    <lineage>
        <taxon>Bacteria</taxon>
        <taxon>Pseudomonadati</taxon>
        <taxon>Bacteroidota</taxon>
        <taxon>Flavobacteriia</taxon>
        <taxon>Flavobacteriales</taxon>
        <taxon>Flavobacteriaceae</taxon>
        <taxon>Bizionia</taxon>
    </lineage>
</organism>
<dbReference type="PANTHER" id="PTHR43304:SF1">
    <property type="entry name" value="PAC DOMAIN-CONTAINING PROTEIN"/>
    <property type="match status" value="1"/>
</dbReference>
<evidence type="ECO:0000259" key="7">
    <source>
        <dbReference type="PROSITE" id="PS50109"/>
    </source>
</evidence>
<dbReference type="eggNOG" id="COG4251">
    <property type="taxonomic scope" value="Bacteria"/>
</dbReference>
<dbReference type="SUPFAM" id="SSF47384">
    <property type="entry name" value="Homodimeric domain of signal transducing histidine kinase"/>
    <property type="match status" value="1"/>
</dbReference>
<dbReference type="InterPro" id="IPR052162">
    <property type="entry name" value="Sensor_kinase/Photoreceptor"/>
</dbReference>
<protein>
    <recommendedName>
        <fullName evidence="2">histidine kinase</fullName>
        <ecNumber evidence="2">2.7.13.3</ecNumber>
    </recommendedName>
</protein>
<dbReference type="OrthoDB" id="9124519at2"/>
<sequence length="864" mass="98957">MDFKRVYTSSKTYYILTIVAFAILAFTITIAYKQVLRMQSSAEMVSHSLHVYNGISLLTAHFTQADSEELRDELLKPGDSNLAFETYREEGRVSIDSLQLLISDNPSQIERLDRIKVLLDDLYEQLQDLNDVDYEADNTILQYRGAQKTVISITLYQLRSIKEKMIVEEQRLMEQRKKAYASNKTLAPKILLFLAFIALMVFVLSFIRIYRNKARIRESENFLKSVLATTDNVVNYYEPIFNEKNEIIDFKVVFANECNRDYFGLEPDKMLGRSVIKLFPHLKGSVDFEKLKTSYLNSEKVKFDSKITMNDSVMWFHSFVTPLSEGVLITARNSSVEEEAKNIQLNLKKRLENQNLKLLDSRALLANIFKSISHVVMHFKSIRNTEGAIVDFQILFVNDRINPITGQIPEEIKNKNVSEIYPDIFENGVFEHLVNTIEVNKHTEYEVPFEKNSKTHWFNATAIKLGDGVTVTIRETTGEKEKSDELRKLNDQLVIRNSILTDAESIAKIGSFLWYMDSDTTEISENFYRLLGYEPNEFKSSLKKFRDFIHQDDLALYDLKAEAYFKGETSEEYTYRIMTKTGAVKYVKTNGQFLNRNGKQVMIGVVQDVTQSIHAAEEIRKSNLDLKQSNAELESFNRVASHDLQEPLRKIQLFISRIEDVDGGTFSVKSQNYFEKVKNGAERMQGLIQNLLSYSRIDNSKTDLELIDLNHVLDKVKDDLVASINDTGAEITSDKLPNINGVFFQMEQLFANLIANALKYKNAATSPQIQIQVQKVAGTDLPDHLLSTSKQYHKITFIDNGIGFDSKHANKIFEVFQRLHQKTEYSGTGIGLAICKKIVENHNGFIFATGELGKGAQFIIYLPA</sequence>
<evidence type="ECO:0000313" key="9">
    <source>
        <dbReference type="Proteomes" id="UP000003730"/>
    </source>
</evidence>
<dbReference type="Pfam" id="PF00512">
    <property type="entry name" value="HisKA"/>
    <property type="match status" value="1"/>
</dbReference>
<dbReference type="EMBL" id="AFXZ01000009">
    <property type="protein sequence ID" value="EGV44471.1"/>
    <property type="molecule type" value="Genomic_DNA"/>
</dbReference>
<keyword evidence="3" id="KW-0597">Phosphoprotein</keyword>
<dbReference type="SMART" id="SM00387">
    <property type="entry name" value="HATPase_c"/>
    <property type="match status" value="1"/>
</dbReference>
<dbReference type="PRINTS" id="PR00344">
    <property type="entry name" value="BCTRLSENSOR"/>
</dbReference>
<dbReference type="PROSITE" id="PS50109">
    <property type="entry name" value="HIS_KIN"/>
    <property type="match status" value="1"/>
</dbReference>
<dbReference type="SUPFAM" id="SSF55785">
    <property type="entry name" value="PYP-like sensor domain (PAS domain)"/>
    <property type="match status" value="2"/>
</dbReference>
<dbReference type="InterPro" id="IPR005467">
    <property type="entry name" value="His_kinase_dom"/>
</dbReference>
<keyword evidence="6" id="KW-0812">Transmembrane</keyword>
<keyword evidence="6" id="KW-1133">Transmembrane helix</keyword>
<dbReference type="InterPro" id="IPR004358">
    <property type="entry name" value="Sig_transdc_His_kin-like_C"/>
</dbReference>